<dbReference type="eggNOG" id="arCOG04994">
    <property type="taxonomic scope" value="Archaea"/>
</dbReference>
<dbReference type="RefSeq" id="WP_011321890.1">
    <property type="nucleotide sequence ID" value="NC_007426.1"/>
</dbReference>
<accession>A0A1U7ETK9</accession>
<feature type="region of interest" description="Disordered" evidence="1">
    <location>
        <begin position="285"/>
        <end position="313"/>
    </location>
</feature>
<proteinExistence type="predicted"/>
<dbReference type="Proteomes" id="UP000002698">
    <property type="component" value="Chromosome"/>
</dbReference>
<name>A0A1U7ETK9_NATPD</name>
<evidence type="ECO:0000313" key="2">
    <source>
        <dbReference type="EMBL" id="CAI48252.1"/>
    </source>
</evidence>
<protein>
    <submittedName>
        <fullName evidence="2">Peptidase M10 family protein</fullName>
    </submittedName>
</protein>
<evidence type="ECO:0000256" key="1">
    <source>
        <dbReference type="SAM" id="MobiDB-lite"/>
    </source>
</evidence>
<dbReference type="AlphaFoldDB" id="A0A1U7ETK9"/>
<sequence>MDLSRRGVLAAGAVALAGCADLEEQADRRLSSSGGHPLSGTTSVAIYDRSESDHDLQALSTEAFDFWEANAPTYAGFETTFLFGADDLDLEVIFLNDGSELQGCADHATDDILGCAPLLQADHDPSFPVTIEVVVDDRPFGDVRVTLKHELGHALGLGHDDDPAYVMSNDIEDRLPEYEARIAVRDAFEEAWRTRNAATETYNEAVSRWDSGDPPAAESTFEAAADTYRDIAIHADEAETAARAFESMPRRDTVDREELSQYVDQLRAWADTAAEQAELMATAAAAADSGDRQTARDRQREAQDIGETLKSKPFPSPAAVAVAIGLMR</sequence>
<dbReference type="SUPFAM" id="SSF55486">
    <property type="entry name" value="Metalloproteases ('zincins'), catalytic domain"/>
    <property type="match status" value="1"/>
</dbReference>
<dbReference type="EMBL" id="CR936257">
    <property type="protein sequence ID" value="CAI48252.1"/>
    <property type="molecule type" value="Genomic_DNA"/>
</dbReference>
<dbReference type="EnsemblBacteria" id="CAI48252">
    <property type="protein sequence ID" value="CAI48252"/>
    <property type="gene ID" value="NP_0322A"/>
</dbReference>
<keyword evidence="3" id="KW-1185">Reference proteome</keyword>
<dbReference type="GO" id="GO:0008237">
    <property type="term" value="F:metallopeptidase activity"/>
    <property type="evidence" value="ECO:0007669"/>
    <property type="project" value="InterPro"/>
</dbReference>
<gene>
    <name evidence="2" type="ordered locus">NP_0322A</name>
</gene>
<reference evidence="2 3" key="1">
    <citation type="journal article" date="2005" name="Genome Res.">
        <title>Living with two extremes: conclusions from the genome sequence of Natronomonas pharaonis.</title>
        <authorList>
            <person name="Falb M."/>
            <person name="Pfeiffer F."/>
            <person name="Palm P."/>
            <person name="Rodewald K."/>
            <person name="Hickmann V."/>
            <person name="Tittor J."/>
            <person name="Oesterhelt D."/>
        </authorList>
    </citation>
    <scope>NUCLEOTIDE SEQUENCE [LARGE SCALE GENOMIC DNA]</scope>
    <source>
        <strain evidence="3">ATCC 35678 / DSM 2160 / CIP 103997 / JCM 8858 / NBRC 14720 / NCIMB 2260 / Gabara</strain>
    </source>
</reference>
<feature type="compositionally biased region" description="Basic and acidic residues" evidence="1">
    <location>
        <begin position="289"/>
        <end position="310"/>
    </location>
</feature>
<dbReference type="Gene3D" id="3.40.390.10">
    <property type="entry name" value="Collagenase (Catalytic Domain)"/>
    <property type="match status" value="1"/>
</dbReference>
<dbReference type="PROSITE" id="PS51257">
    <property type="entry name" value="PROKAR_LIPOPROTEIN"/>
    <property type="match status" value="1"/>
</dbReference>
<dbReference type="GeneID" id="3700819"/>
<dbReference type="InterPro" id="IPR024079">
    <property type="entry name" value="MetalloPept_cat_dom_sf"/>
</dbReference>
<organism evidence="2 3">
    <name type="scientific">Natronomonas pharaonis (strain ATCC 35678 / DSM 2160 / CIP 103997 / JCM 8858 / NBRC 14720 / NCIMB 2260 / Gabara)</name>
    <name type="common">Halobacterium pharaonis</name>
    <dbReference type="NCBI Taxonomy" id="348780"/>
    <lineage>
        <taxon>Archaea</taxon>
        <taxon>Methanobacteriati</taxon>
        <taxon>Methanobacteriota</taxon>
        <taxon>Stenosarchaea group</taxon>
        <taxon>Halobacteria</taxon>
        <taxon>Halobacteriales</taxon>
        <taxon>Natronomonadaceae</taxon>
        <taxon>Natronomonas</taxon>
    </lineage>
</organism>
<dbReference type="OrthoDB" id="9634at2157"/>
<dbReference type="STRING" id="348780.NP_0322A"/>
<dbReference type="KEGG" id="nph:NP_0322A"/>
<evidence type="ECO:0000313" key="3">
    <source>
        <dbReference type="Proteomes" id="UP000002698"/>
    </source>
</evidence>
<dbReference type="HOGENOM" id="CLU_846260_0_0_2"/>